<evidence type="ECO:0000313" key="2">
    <source>
        <dbReference type="Proteomes" id="UP000317039"/>
    </source>
</evidence>
<proteinExistence type="predicted"/>
<protein>
    <submittedName>
        <fullName evidence="1">SRPBCC family protein</fullName>
    </submittedName>
</protein>
<dbReference type="RefSeq" id="WP_043602538.1">
    <property type="nucleotide sequence ID" value="NZ_CP041695.1"/>
</dbReference>
<dbReference type="KEGG" id="nod:FOH10_00725"/>
<dbReference type="GeneID" id="80330926"/>
<dbReference type="Gene3D" id="3.30.530.20">
    <property type="match status" value="1"/>
</dbReference>
<dbReference type="InterPro" id="IPR023393">
    <property type="entry name" value="START-like_dom_sf"/>
</dbReference>
<dbReference type="CDD" id="cd07821">
    <property type="entry name" value="PYR_PYL_RCAR_like"/>
    <property type="match status" value="1"/>
</dbReference>
<evidence type="ECO:0000313" key="1">
    <source>
        <dbReference type="EMBL" id="QDP77480.1"/>
    </source>
</evidence>
<dbReference type="Proteomes" id="UP000317039">
    <property type="component" value="Chromosome"/>
</dbReference>
<sequence>MRGVEVERTIPAPITDVFDWLTDVTNFQRVPWIRRVTLVRPGDTNGNGVGAVRLIVTPLMRLTEEIVEYTPPTRVRYRVLSSVPRLRTQDGKLELSEHAEGTLVNWYSTFEVDNRCPKLSTRAYLPLVRGGFHLVLRTATKELRGE</sequence>
<dbReference type="AlphaFoldDB" id="A0A516NEZ7"/>
<gene>
    <name evidence="1" type="ORF">FOH10_00725</name>
</gene>
<dbReference type="EMBL" id="CP041695">
    <property type="protein sequence ID" value="QDP77480.1"/>
    <property type="molecule type" value="Genomic_DNA"/>
</dbReference>
<dbReference type="Pfam" id="PF10604">
    <property type="entry name" value="Polyketide_cyc2"/>
    <property type="match status" value="1"/>
</dbReference>
<accession>A0A516NEZ7</accession>
<dbReference type="InterPro" id="IPR019587">
    <property type="entry name" value="Polyketide_cyclase/dehydratase"/>
</dbReference>
<name>A0A516NEZ7_9NOCA</name>
<dbReference type="SUPFAM" id="SSF55961">
    <property type="entry name" value="Bet v1-like"/>
    <property type="match status" value="1"/>
</dbReference>
<organism evidence="1 2">
    <name type="scientific">Nocardia otitidiscaviarum</name>
    <dbReference type="NCBI Taxonomy" id="1823"/>
    <lineage>
        <taxon>Bacteria</taxon>
        <taxon>Bacillati</taxon>
        <taxon>Actinomycetota</taxon>
        <taxon>Actinomycetes</taxon>
        <taxon>Mycobacteriales</taxon>
        <taxon>Nocardiaceae</taxon>
        <taxon>Nocardia</taxon>
    </lineage>
</organism>
<reference evidence="1 2" key="1">
    <citation type="submission" date="2019-07" db="EMBL/GenBank/DDBJ databases">
        <title>Complete Genome Sequence and Methylome Analysis of Nocardia otitidis-caviarum NEB252.</title>
        <authorList>
            <person name="Fomenkov A."/>
            <person name="Anton B.P."/>
            <person name="Vincze T."/>
            <person name="Roberts R.J."/>
        </authorList>
    </citation>
    <scope>NUCLEOTIDE SEQUENCE [LARGE SCALE GENOMIC DNA]</scope>
    <source>
        <strain evidence="1 2">NEB252</strain>
    </source>
</reference>